<keyword evidence="1" id="KW-0812">Transmembrane</keyword>
<name>A0A914YRF8_9BILA</name>
<feature type="transmembrane region" description="Helical" evidence="1">
    <location>
        <begin position="122"/>
        <end position="142"/>
    </location>
</feature>
<evidence type="ECO:0000256" key="1">
    <source>
        <dbReference type="SAM" id="Phobius"/>
    </source>
</evidence>
<keyword evidence="1" id="KW-1133">Transmembrane helix</keyword>
<organism evidence="2 3">
    <name type="scientific">Panagrolaimus superbus</name>
    <dbReference type="NCBI Taxonomy" id="310955"/>
    <lineage>
        <taxon>Eukaryota</taxon>
        <taxon>Metazoa</taxon>
        <taxon>Ecdysozoa</taxon>
        <taxon>Nematoda</taxon>
        <taxon>Chromadorea</taxon>
        <taxon>Rhabditida</taxon>
        <taxon>Tylenchina</taxon>
        <taxon>Panagrolaimomorpha</taxon>
        <taxon>Panagrolaimoidea</taxon>
        <taxon>Panagrolaimidae</taxon>
        <taxon>Panagrolaimus</taxon>
    </lineage>
</organism>
<dbReference type="AlphaFoldDB" id="A0A914YRF8"/>
<sequence length="164" mass="19034">MGDKSAFKLLIVLFAIFVGIYAGFATPDFAYSWTKGPRPLYLLDEKCYLIGESVIEAYKKNPNDFGSAFDVYSFYQKLLKYVKSRNDYYSVDPLHLMAYIYVAATVIFIFQHCALKCPKKNGFVFCVFFDAYFLSLLLIGFYKLLIFYDYFHTGANDCLRQIMN</sequence>
<dbReference type="Proteomes" id="UP000887577">
    <property type="component" value="Unplaced"/>
</dbReference>
<keyword evidence="1" id="KW-0472">Membrane</keyword>
<dbReference type="WBParaSite" id="PSU_v2.g2763.t1">
    <property type="protein sequence ID" value="PSU_v2.g2763.t1"/>
    <property type="gene ID" value="PSU_v2.g2763"/>
</dbReference>
<protein>
    <submittedName>
        <fullName evidence="3">Uncharacterized protein</fullName>
    </submittedName>
</protein>
<keyword evidence="2" id="KW-1185">Reference proteome</keyword>
<accession>A0A914YRF8</accession>
<evidence type="ECO:0000313" key="2">
    <source>
        <dbReference type="Proteomes" id="UP000887577"/>
    </source>
</evidence>
<feature type="transmembrane region" description="Helical" evidence="1">
    <location>
        <begin position="96"/>
        <end position="115"/>
    </location>
</feature>
<reference evidence="3" key="1">
    <citation type="submission" date="2022-11" db="UniProtKB">
        <authorList>
            <consortium name="WormBaseParasite"/>
        </authorList>
    </citation>
    <scope>IDENTIFICATION</scope>
</reference>
<evidence type="ECO:0000313" key="3">
    <source>
        <dbReference type="WBParaSite" id="PSU_v2.g2763.t1"/>
    </source>
</evidence>
<proteinExistence type="predicted"/>